<dbReference type="Gene3D" id="3.40.50.720">
    <property type="entry name" value="NAD(P)-binding Rossmann-like Domain"/>
    <property type="match status" value="1"/>
</dbReference>
<dbReference type="InterPro" id="IPR036291">
    <property type="entry name" value="NAD(P)-bd_dom_sf"/>
</dbReference>
<dbReference type="Bgee" id="ENSLACG00000011314">
    <property type="expression patterns" value="Expressed in chordate pharynx and 1 other cell type or tissue"/>
</dbReference>
<dbReference type="Ensembl" id="ENSLACT00000012944.1">
    <property type="protein sequence ID" value="ENSLACP00000012850.1"/>
    <property type="gene ID" value="ENSLACG00000011314.2"/>
</dbReference>
<protein>
    <submittedName>
        <fullName evidence="4">Si:dkey-174n20.1</fullName>
    </submittedName>
</protein>
<reference evidence="4" key="2">
    <citation type="submission" date="2025-08" db="UniProtKB">
        <authorList>
            <consortium name="Ensembl"/>
        </authorList>
    </citation>
    <scope>IDENTIFICATION</scope>
</reference>
<dbReference type="InterPro" id="IPR002347">
    <property type="entry name" value="SDR_fam"/>
</dbReference>
<sequence>MERAERAVQEIWRESRSLNVLCMQLDLASLRSIREFSKAFLQKEKRLDILINNAGMPSVLDWTEDGFSMCFGVNHLGHFLLTNLLLDRLKDSAPSRVVSISSDTYKYQKLDLKDLNYNVVPFFTYCRSKLANIYFTQELARRMEGTGVTAFAVHPGYVFSNWASHFSLLFRLVASVVMTMFFVSCEMGAQTTIQCAVSDEVLKHNGGYFSDCQPVKVRPYAQDAAVAKKLWEASERMVGLD</sequence>
<keyword evidence="5" id="KW-1185">Reference proteome</keyword>
<dbReference type="AlphaFoldDB" id="H3AT79"/>
<evidence type="ECO:0000256" key="2">
    <source>
        <dbReference type="ARBA" id="ARBA00023002"/>
    </source>
</evidence>
<name>H3AT79_LATCH</name>
<keyword evidence="2" id="KW-0560">Oxidoreductase</keyword>
<dbReference type="PRINTS" id="PR00080">
    <property type="entry name" value="SDRFAMILY"/>
</dbReference>
<dbReference type="Proteomes" id="UP000008672">
    <property type="component" value="Unassembled WGS sequence"/>
</dbReference>
<organism evidence="4 5">
    <name type="scientific">Latimeria chalumnae</name>
    <name type="common">Coelacanth</name>
    <dbReference type="NCBI Taxonomy" id="7897"/>
    <lineage>
        <taxon>Eukaryota</taxon>
        <taxon>Metazoa</taxon>
        <taxon>Chordata</taxon>
        <taxon>Craniata</taxon>
        <taxon>Vertebrata</taxon>
        <taxon>Euteleostomi</taxon>
        <taxon>Coelacanthiformes</taxon>
        <taxon>Coelacanthidae</taxon>
        <taxon>Latimeria</taxon>
    </lineage>
</organism>
<dbReference type="PANTHER" id="PTHR43157:SF64">
    <property type="entry name" value="RETINOL DEHYDROGENASE 14"/>
    <property type="match status" value="1"/>
</dbReference>
<gene>
    <name evidence="4" type="primary">SI:DKEY-174N20.1</name>
</gene>
<dbReference type="EMBL" id="AFYH01180449">
    <property type="status" value="NOT_ANNOTATED_CDS"/>
    <property type="molecule type" value="Genomic_DNA"/>
</dbReference>
<dbReference type="OMA" id="GKRLWEW"/>
<evidence type="ECO:0000256" key="3">
    <source>
        <dbReference type="RuleBase" id="RU000363"/>
    </source>
</evidence>
<evidence type="ECO:0000313" key="5">
    <source>
        <dbReference type="Proteomes" id="UP000008672"/>
    </source>
</evidence>
<evidence type="ECO:0000313" key="4">
    <source>
        <dbReference type="Ensembl" id="ENSLACP00000012850.1"/>
    </source>
</evidence>
<dbReference type="PRINTS" id="PR00081">
    <property type="entry name" value="GDHRDH"/>
</dbReference>
<dbReference type="GeneTree" id="ENSGT00940000165623"/>
<proteinExistence type="inferred from homology"/>
<dbReference type="OrthoDB" id="191139at2759"/>
<dbReference type="KEGG" id="lcm:102364652"/>
<dbReference type="GO" id="GO:0016491">
    <property type="term" value="F:oxidoreductase activity"/>
    <property type="evidence" value="ECO:0007669"/>
    <property type="project" value="UniProtKB-KW"/>
</dbReference>
<dbReference type="HOGENOM" id="CLU_010194_44_5_1"/>
<dbReference type="PANTHER" id="PTHR43157">
    <property type="entry name" value="PHOSPHATIDYLINOSITOL-GLYCAN BIOSYNTHESIS CLASS F PROTEIN-RELATED"/>
    <property type="match status" value="1"/>
</dbReference>
<comment type="similarity">
    <text evidence="1 3">Belongs to the short-chain dehydrogenases/reductases (SDR) family.</text>
</comment>
<reference evidence="4" key="3">
    <citation type="submission" date="2025-09" db="UniProtKB">
        <authorList>
            <consortium name="Ensembl"/>
        </authorList>
    </citation>
    <scope>IDENTIFICATION</scope>
</reference>
<dbReference type="SUPFAM" id="SSF51735">
    <property type="entry name" value="NAD(P)-binding Rossmann-fold domains"/>
    <property type="match status" value="1"/>
</dbReference>
<evidence type="ECO:0000256" key="1">
    <source>
        <dbReference type="ARBA" id="ARBA00006484"/>
    </source>
</evidence>
<reference evidence="5" key="1">
    <citation type="submission" date="2011-08" db="EMBL/GenBank/DDBJ databases">
        <title>The draft genome of Latimeria chalumnae.</title>
        <authorList>
            <person name="Di Palma F."/>
            <person name="Alfoldi J."/>
            <person name="Johnson J."/>
            <person name="Berlin A."/>
            <person name="Gnerre S."/>
            <person name="Jaffe D."/>
            <person name="MacCallum I."/>
            <person name="Young S."/>
            <person name="Walker B.J."/>
            <person name="Lander E."/>
            <person name="Lindblad-Toh K."/>
        </authorList>
    </citation>
    <scope>NUCLEOTIDE SEQUENCE [LARGE SCALE GENOMIC DNA]</scope>
    <source>
        <strain evidence="5">Wild caught</strain>
    </source>
</reference>
<accession>H3AT79</accession>
<dbReference type="Pfam" id="PF00106">
    <property type="entry name" value="adh_short"/>
    <property type="match status" value="1"/>
</dbReference>